<dbReference type="Pfam" id="PF03033">
    <property type="entry name" value="Glyco_transf_28"/>
    <property type="match status" value="1"/>
</dbReference>
<name>K2STP7_MACPH</name>
<dbReference type="Gene3D" id="3.40.50.2000">
    <property type="entry name" value="Glycogen Phosphorylase B"/>
    <property type="match status" value="2"/>
</dbReference>
<evidence type="ECO:0000256" key="2">
    <source>
        <dbReference type="SAM" id="MobiDB-lite"/>
    </source>
</evidence>
<dbReference type="FunFam" id="3.40.50.2000:FF:000009">
    <property type="entry name" value="Sterol 3-beta-glucosyltransferase UGT80A2"/>
    <property type="match status" value="1"/>
</dbReference>
<dbReference type="InterPro" id="IPR050426">
    <property type="entry name" value="Glycosyltransferase_28"/>
</dbReference>
<dbReference type="EMBL" id="AHHD01000097">
    <property type="protein sequence ID" value="EKG20065.1"/>
    <property type="molecule type" value="Genomic_DNA"/>
</dbReference>
<evidence type="ECO:0000259" key="4">
    <source>
        <dbReference type="Pfam" id="PF06722"/>
    </source>
</evidence>
<dbReference type="FunFam" id="3.40.50.2000:FF:000268">
    <property type="entry name" value="Glycosyltransferase family 1 protein"/>
    <property type="match status" value="1"/>
</dbReference>
<feature type="compositionally biased region" description="Polar residues" evidence="2">
    <location>
        <begin position="1183"/>
        <end position="1195"/>
    </location>
</feature>
<keyword evidence="1 5" id="KW-0808">Transferase</keyword>
<accession>K2STP7</accession>
<dbReference type="CDD" id="cd03784">
    <property type="entry name" value="GT1_Gtf-like"/>
    <property type="match status" value="1"/>
</dbReference>
<dbReference type="PANTHER" id="PTHR48050:SF13">
    <property type="entry name" value="STEROL 3-BETA-GLUCOSYLTRANSFERASE UGT80A2"/>
    <property type="match status" value="1"/>
</dbReference>
<feature type="compositionally biased region" description="Basic and acidic residues" evidence="2">
    <location>
        <begin position="1159"/>
        <end position="1175"/>
    </location>
</feature>
<dbReference type="SUPFAM" id="SSF53756">
    <property type="entry name" value="UDP-Glycosyltransferase/glycogen phosphorylase"/>
    <property type="match status" value="1"/>
</dbReference>
<sequence>MDDKRLRSESEERFRYVPASSQSPEDDCLLNNPAPPSYSSLNFGNNVGFNDNGVQGGAAATEDGRIDMQILDRSNRLSRLLIPALETLEDQNQTPATSAASDTSSTRGEYSASNPPQMNVVIQVVGSRGDVQPFIALGKLLRERYGHRVRLATHGNFKTFVTSNGLEFFDIGGSPAQLMEFMVKNPGLVPDLKSFREGDVNRRRKDIEQILHGCWRSCVDPGDKPAHMDSGSEIEVASTMSSSSQPPSPFVADAIIANPPSFAHIHIAEKLGIPLHIMFTMPWSPTQAFPHPLSKITSTDTDLHLRNFVSYALVDMLMWQGLGDVINRFRESELFLAPLGLGSAAGLIHRLKVPVTYCWSPSLLPKPRDWPSTIDVSGFFFLPTDTSAYTPPSDLAQFLAAGPPPLYIGFGSIVVDDPSALTQTVLEAVRRSGQRALISRGWGNLGGSALSTPPDNTIFFLADCPHDWLFPQVSAVVHHGGAGTLAAGLAAGKPTIVVPFFGDQFFWGSIVARAGAGPDPIPHKQLTPEKLSCAIGTALLSQTRERAAELGVKLASENGPERAARSFHRGLKVYNKRCAVYPPRAAVWWHAKARTRLSALAAAVLGAEELLDFADLELYRPCEYDTDEGPWDPVSGGAGVLLGTLRSLGAGIADIPSALKKEHAASGAGSSNGSRTPTSTLRPASTPGSRRSSVEDMRAVSAGDVARHRLETEFGPQRSMTASPSVQRSFTSSSSRSGGDGASIHSTSSKRSRILSAGVKAPMDLTLSIAKGFHNAPKLYGDPTVRKNKKVTGIASGLKEAGKELGLGFYDGFTGLITQPIKGAIHEGPIGLAKGLVWGSLGVLIKPGAAVFGLPGYSFKGIYMELSKHSGKSEKNYLVAARMAQGLEELATVSPEAVARIVAAWKKLVARTPGYELKGKGKQRTLETHGSLHGAWSEFRHRHGSQRSVGGRQGAGAPAARRSFEVQRPWNAAGMGGQGVPAHPDFTSSGIPQDYRGEHGAADEDLPQYEEVEGSTAASTVPYDSRTVISELDSRTIISELDASPTQVSSRQYPPEKAGLHEPTSREPEYMVSPISPSSDGRPQSADSAAPHIRESVAMAMANGYSPTVEEASYGIMTRGERFEPRQNLDGITELEAPEQHAGDEASGRFSFVEGDDQEITRREGPGEVQGRTENETSAAPVRSSSIAKDSTLRP</sequence>
<feature type="compositionally biased region" description="Low complexity" evidence="2">
    <location>
        <begin position="94"/>
        <end position="106"/>
    </location>
</feature>
<feature type="compositionally biased region" description="Polar residues" evidence="2">
    <location>
        <begin position="675"/>
        <end position="691"/>
    </location>
</feature>
<dbReference type="Pfam" id="PF06722">
    <property type="entry name" value="EryCIII-like_C"/>
    <property type="match status" value="1"/>
</dbReference>
<dbReference type="OrthoDB" id="5835829at2759"/>
<feature type="domain" description="Erythromycin biosynthesis protein CIII-like C-terminal" evidence="4">
    <location>
        <begin position="459"/>
        <end position="561"/>
    </location>
</feature>
<dbReference type="PANTHER" id="PTHR48050">
    <property type="entry name" value="STEROL 3-BETA-GLUCOSYLTRANSFERASE"/>
    <property type="match status" value="1"/>
</dbReference>
<evidence type="ECO:0000313" key="6">
    <source>
        <dbReference type="Proteomes" id="UP000007129"/>
    </source>
</evidence>
<feature type="region of interest" description="Disordered" evidence="2">
    <location>
        <begin position="663"/>
        <end position="751"/>
    </location>
</feature>
<organism evidence="5 6">
    <name type="scientific">Macrophomina phaseolina (strain MS6)</name>
    <name type="common">Charcoal rot fungus</name>
    <dbReference type="NCBI Taxonomy" id="1126212"/>
    <lineage>
        <taxon>Eukaryota</taxon>
        <taxon>Fungi</taxon>
        <taxon>Dikarya</taxon>
        <taxon>Ascomycota</taxon>
        <taxon>Pezizomycotina</taxon>
        <taxon>Dothideomycetes</taxon>
        <taxon>Dothideomycetes incertae sedis</taxon>
        <taxon>Botryosphaeriales</taxon>
        <taxon>Botryosphaeriaceae</taxon>
        <taxon>Macrophomina</taxon>
    </lineage>
</organism>
<dbReference type="GO" id="GO:0005975">
    <property type="term" value="P:carbohydrate metabolic process"/>
    <property type="evidence" value="ECO:0007669"/>
    <property type="project" value="InterPro"/>
</dbReference>
<dbReference type="eggNOG" id="KOG1192">
    <property type="taxonomic scope" value="Eukaryota"/>
</dbReference>
<protein>
    <submittedName>
        <fullName evidence="5">UDP-glucuronosyl/UDP-glucosyltransferase</fullName>
    </submittedName>
</protein>
<dbReference type="GO" id="GO:0016906">
    <property type="term" value="F:sterol 3-beta-glucosyltransferase activity"/>
    <property type="evidence" value="ECO:0007669"/>
    <property type="project" value="UniProtKB-ARBA"/>
</dbReference>
<feature type="region of interest" description="Disordered" evidence="2">
    <location>
        <begin position="1"/>
        <end position="34"/>
    </location>
</feature>
<evidence type="ECO:0000313" key="5">
    <source>
        <dbReference type="EMBL" id="EKG20065.1"/>
    </source>
</evidence>
<reference evidence="5 6" key="1">
    <citation type="journal article" date="2012" name="BMC Genomics">
        <title>Tools to kill: Genome of one of the most destructive plant pathogenic fungi Macrophomina phaseolina.</title>
        <authorList>
            <person name="Islam M.S."/>
            <person name="Haque M.S."/>
            <person name="Islam M.M."/>
            <person name="Emdad E.M."/>
            <person name="Halim A."/>
            <person name="Hossen Q.M.M."/>
            <person name="Hossain M.Z."/>
            <person name="Ahmed B."/>
            <person name="Rahim S."/>
            <person name="Rahman M.S."/>
            <person name="Alam M.M."/>
            <person name="Hou S."/>
            <person name="Wan X."/>
            <person name="Saito J.A."/>
            <person name="Alam M."/>
        </authorList>
    </citation>
    <scope>NUCLEOTIDE SEQUENCE [LARGE SCALE GENOMIC DNA]</scope>
    <source>
        <strain evidence="5 6">MS6</strain>
    </source>
</reference>
<feature type="domain" description="Glycosyltransferase family 28 N-terminal" evidence="3">
    <location>
        <begin position="120"/>
        <end position="187"/>
    </location>
</feature>
<feature type="region of interest" description="Disordered" evidence="2">
    <location>
        <begin position="1136"/>
        <end position="1195"/>
    </location>
</feature>
<dbReference type="STRING" id="1126212.K2STP7"/>
<feature type="compositionally biased region" description="Polar residues" evidence="2">
    <location>
        <begin position="1075"/>
        <end position="1087"/>
    </location>
</feature>
<proteinExistence type="predicted"/>
<feature type="region of interest" description="Disordered" evidence="2">
    <location>
        <begin position="940"/>
        <end position="1005"/>
    </location>
</feature>
<dbReference type="AlphaFoldDB" id="K2STP7"/>
<dbReference type="HOGENOM" id="CLU_000537_1_2_1"/>
<feature type="compositionally biased region" description="Low complexity" evidence="2">
    <location>
        <begin position="723"/>
        <end position="737"/>
    </location>
</feature>
<evidence type="ECO:0000259" key="3">
    <source>
        <dbReference type="Pfam" id="PF03033"/>
    </source>
</evidence>
<dbReference type="InterPro" id="IPR004276">
    <property type="entry name" value="GlycoTrans_28_N"/>
</dbReference>
<feature type="compositionally biased region" description="Basic and acidic residues" evidence="2">
    <location>
        <begin position="1138"/>
        <end position="1147"/>
    </location>
</feature>
<feature type="region of interest" description="Disordered" evidence="2">
    <location>
        <begin position="1040"/>
        <end position="1089"/>
    </location>
</feature>
<dbReference type="Proteomes" id="UP000007129">
    <property type="component" value="Unassembled WGS sequence"/>
</dbReference>
<feature type="compositionally biased region" description="Low complexity" evidence="2">
    <location>
        <begin position="665"/>
        <end position="674"/>
    </location>
</feature>
<dbReference type="InParanoid" id="K2STP7"/>
<feature type="compositionally biased region" description="Basic and acidic residues" evidence="2">
    <location>
        <begin position="1"/>
        <end position="15"/>
    </location>
</feature>
<comment type="caution">
    <text evidence="5">The sequence shown here is derived from an EMBL/GenBank/DDBJ whole genome shotgun (WGS) entry which is preliminary data.</text>
</comment>
<gene>
    <name evidence="5" type="ORF">MPH_02614</name>
</gene>
<dbReference type="VEuPathDB" id="FungiDB:MPH_02614"/>
<evidence type="ECO:0000256" key="1">
    <source>
        <dbReference type="ARBA" id="ARBA00022679"/>
    </source>
</evidence>
<feature type="region of interest" description="Disordered" evidence="2">
    <location>
        <begin position="88"/>
        <end position="114"/>
    </location>
</feature>
<dbReference type="InterPro" id="IPR010610">
    <property type="entry name" value="EryCIII-like_C"/>
</dbReference>
<feature type="compositionally biased region" description="Basic and acidic residues" evidence="2">
    <location>
        <begin position="1058"/>
        <end position="1069"/>
    </location>
</feature>
<dbReference type="InterPro" id="IPR002213">
    <property type="entry name" value="UDP_glucos_trans"/>
</dbReference>